<keyword evidence="3" id="KW-0328">Glycosyltransferase</keyword>
<dbReference type="Gene3D" id="3.40.50.2000">
    <property type="entry name" value="Glycogen Phosphorylase B"/>
    <property type="match status" value="2"/>
</dbReference>
<dbReference type="SUPFAM" id="SSF53756">
    <property type="entry name" value="UDP-Glycosyltransferase/glycogen phosphorylase"/>
    <property type="match status" value="1"/>
</dbReference>
<protein>
    <submittedName>
        <fullName evidence="3">Glycosyltransferase</fullName>
        <ecNumber evidence="3">2.4.-.-</ecNumber>
    </submittedName>
</protein>
<organism evidence="3 4">
    <name type="scientific">Pelomonas caseinilytica</name>
    <dbReference type="NCBI Taxonomy" id="2906763"/>
    <lineage>
        <taxon>Bacteria</taxon>
        <taxon>Pseudomonadati</taxon>
        <taxon>Pseudomonadota</taxon>
        <taxon>Betaproteobacteria</taxon>
        <taxon>Burkholderiales</taxon>
        <taxon>Sphaerotilaceae</taxon>
        <taxon>Roseateles</taxon>
    </lineage>
</organism>
<dbReference type="InterPro" id="IPR001296">
    <property type="entry name" value="Glyco_trans_1"/>
</dbReference>
<keyword evidence="3" id="KW-0808">Transferase</keyword>
<accession>A0ABS8XEI2</accession>
<name>A0ABS8XEI2_9BURK</name>
<sequence length="377" mass="40796">MRHESPLSQRPRVVHFVTGGFSGATQVAADLCLAALRGGPFEPLLVLRLKRHTPMARVEVLRQQGLTVHLVSGWSHLATIYELAALLRELRPMALLAHGFPEHLIGRHAGVRAGVPVLIQVEHNSRERYTPWSRWQSRRLAQRTAAIVGVSEGVRQSLLAQGLPADKTVTIPNGIDLTRFSPAPSAQREPGLVMSARFARQKDHATLIDALAVLGARHGLWPSLHLAGQGPLLGRIQARVARLGLRGQVMFLGQHHEIPDLLRSQAIFVLSTHFEGMPLALVEAMAAGCACIASDVIGVRGVLEPELTGLLVPEGDVPALADAIARLLRDPAFALRLGVAARERAFAEHGMALMRQRYEALITRCATTAAHAASARA</sequence>
<evidence type="ECO:0000313" key="4">
    <source>
        <dbReference type="Proteomes" id="UP001201463"/>
    </source>
</evidence>
<dbReference type="EC" id="2.4.-.-" evidence="3"/>
<reference evidence="3 4" key="1">
    <citation type="submission" date="2021-12" db="EMBL/GenBank/DDBJ databases">
        <title>Genome seq of p7.</title>
        <authorList>
            <person name="Seo T."/>
        </authorList>
    </citation>
    <scope>NUCLEOTIDE SEQUENCE [LARGE SCALE GENOMIC DNA]</scope>
    <source>
        <strain evidence="3 4">P7</strain>
    </source>
</reference>
<dbReference type="EMBL" id="JAJTWT010000008">
    <property type="protein sequence ID" value="MCE4539321.1"/>
    <property type="molecule type" value="Genomic_DNA"/>
</dbReference>
<proteinExistence type="predicted"/>
<dbReference type="PANTHER" id="PTHR12526">
    <property type="entry name" value="GLYCOSYLTRANSFERASE"/>
    <property type="match status" value="1"/>
</dbReference>
<dbReference type="InterPro" id="IPR028098">
    <property type="entry name" value="Glyco_trans_4-like_N"/>
</dbReference>
<comment type="caution">
    <text evidence="3">The sequence shown here is derived from an EMBL/GenBank/DDBJ whole genome shotgun (WGS) entry which is preliminary data.</text>
</comment>
<dbReference type="GO" id="GO:0016757">
    <property type="term" value="F:glycosyltransferase activity"/>
    <property type="evidence" value="ECO:0007669"/>
    <property type="project" value="UniProtKB-KW"/>
</dbReference>
<dbReference type="Pfam" id="PF13439">
    <property type="entry name" value="Glyco_transf_4"/>
    <property type="match status" value="1"/>
</dbReference>
<dbReference type="PANTHER" id="PTHR12526:SF630">
    <property type="entry name" value="GLYCOSYLTRANSFERASE"/>
    <property type="match status" value="1"/>
</dbReference>
<gene>
    <name evidence="3" type="ORF">LXT12_18880</name>
</gene>
<evidence type="ECO:0000259" key="2">
    <source>
        <dbReference type="Pfam" id="PF13439"/>
    </source>
</evidence>
<evidence type="ECO:0000313" key="3">
    <source>
        <dbReference type="EMBL" id="MCE4539321.1"/>
    </source>
</evidence>
<feature type="domain" description="Glycosyltransferase subfamily 4-like N-terminal" evidence="2">
    <location>
        <begin position="24"/>
        <end position="179"/>
    </location>
</feature>
<dbReference type="RefSeq" id="WP_233393839.1">
    <property type="nucleotide sequence ID" value="NZ_JAJTWT010000008.1"/>
</dbReference>
<dbReference type="Proteomes" id="UP001201463">
    <property type="component" value="Unassembled WGS sequence"/>
</dbReference>
<evidence type="ECO:0000259" key="1">
    <source>
        <dbReference type="Pfam" id="PF00534"/>
    </source>
</evidence>
<dbReference type="Pfam" id="PF00534">
    <property type="entry name" value="Glycos_transf_1"/>
    <property type="match status" value="1"/>
</dbReference>
<feature type="domain" description="Glycosyl transferase family 1" evidence="1">
    <location>
        <begin position="186"/>
        <end position="344"/>
    </location>
</feature>
<keyword evidence="4" id="KW-1185">Reference proteome</keyword>